<dbReference type="FunFam" id="2.20.110.10:FF:000002">
    <property type="entry name" value="Phosphatidylinositol 4-phosphate 5-kinase 8"/>
    <property type="match status" value="1"/>
</dbReference>
<comment type="caution">
    <text evidence="3">The sequence shown here is derived from an EMBL/GenBank/DDBJ whole genome shotgun (WGS) entry which is preliminary data.</text>
</comment>
<keyword evidence="4" id="KW-1185">Reference proteome</keyword>
<dbReference type="STRING" id="1202772.A0A1V9YQN7"/>
<evidence type="ECO:0000313" key="4">
    <source>
        <dbReference type="Proteomes" id="UP000243579"/>
    </source>
</evidence>
<dbReference type="AlphaFoldDB" id="A0A1V9YQN7"/>
<reference evidence="3 4" key="1">
    <citation type="journal article" date="2014" name="Genome Biol. Evol.">
        <title>The secreted proteins of Achlya hypogyna and Thraustotheca clavata identify the ancestral oomycete secretome and reveal gene acquisitions by horizontal gene transfer.</title>
        <authorList>
            <person name="Misner I."/>
            <person name="Blouin N."/>
            <person name="Leonard G."/>
            <person name="Richards T.A."/>
            <person name="Lane C.E."/>
        </authorList>
    </citation>
    <scope>NUCLEOTIDE SEQUENCE [LARGE SCALE GENOMIC DNA]</scope>
    <source>
        <strain evidence="3 4">ATCC 48635</strain>
    </source>
</reference>
<dbReference type="SUPFAM" id="SSF82185">
    <property type="entry name" value="Histone H3 K4-specific methyltransferase SET7/9 N-terminal domain"/>
    <property type="match status" value="3"/>
</dbReference>
<evidence type="ECO:0000256" key="1">
    <source>
        <dbReference type="ARBA" id="ARBA00022737"/>
    </source>
</evidence>
<accession>A0A1V9YQN7</accession>
<name>A0A1V9YQN7_ACHHY</name>
<dbReference type="EMBL" id="JNBR01001420">
    <property type="protein sequence ID" value="OQR87923.1"/>
    <property type="molecule type" value="Genomic_DNA"/>
</dbReference>
<keyword evidence="1" id="KW-0677">Repeat</keyword>
<keyword evidence="3" id="KW-0808">Transferase</keyword>
<dbReference type="InterPro" id="IPR003409">
    <property type="entry name" value="MORN"/>
</dbReference>
<dbReference type="OrthoDB" id="270720at2759"/>
<dbReference type="PANTHER" id="PTHR43215">
    <property type="entry name" value="RADIAL SPOKE HEAD 1 HOMOLOG"/>
    <property type="match status" value="1"/>
</dbReference>
<proteinExistence type="predicted"/>
<dbReference type="Pfam" id="PF02493">
    <property type="entry name" value="MORN"/>
    <property type="match status" value="11"/>
</dbReference>
<evidence type="ECO:0000256" key="2">
    <source>
        <dbReference type="SAM" id="MobiDB-lite"/>
    </source>
</evidence>
<sequence length="378" mass="41603">MPRAKTGRRNTLAKELTPMEPAASPLRPALDRASQAMQALILDNKGRPKQCHLLVSTTETKPGVFKLAYADASSYRGQALRGSMRHGKGVFTAHDGDILEGNWKDDRFHGFGTRIFALTGDRHEGMYYKDKRHGRGTYLWANGDKYIGEFYNGRMHGPGVLIAANGDTFKGHWTKGVVATGTQTTILGDELHGATPGGWLDGRFTGHGRKRFRNGDLYIGSFVTNMAAGLGTFTWANGDVYEGEMAANRMHGRGCAKYRDGAYVGAFARGVYHGFGRRTYASGAVYDGAFEHGARHGVGIYTWVDGEVYQGEWVHDRPHGMGVWATADRLFHGAWRRGVPHGPGCYIDNETQEASYYVFDAGLSSDGRLRIEELLLDA</sequence>
<protein>
    <submittedName>
        <fullName evidence="3">Phosphatidylinositol-4-phosphate 5-kinase</fullName>
    </submittedName>
</protein>
<evidence type="ECO:0000313" key="3">
    <source>
        <dbReference type="EMBL" id="OQR87923.1"/>
    </source>
</evidence>
<dbReference type="PANTHER" id="PTHR43215:SF14">
    <property type="entry name" value="RADIAL SPOKE HEAD 1 HOMOLOG"/>
    <property type="match status" value="1"/>
</dbReference>
<dbReference type="GO" id="GO:0016301">
    <property type="term" value="F:kinase activity"/>
    <property type="evidence" value="ECO:0007669"/>
    <property type="project" value="UniProtKB-KW"/>
</dbReference>
<dbReference type="Proteomes" id="UP000243579">
    <property type="component" value="Unassembled WGS sequence"/>
</dbReference>
<organism evidence="3 4">
    <name type="scientific">Achlya hypogyna</name>
    <name type="common">Oomycete</name>
    <name type="synonym">Protoachlya hypogyna</name>
    <dbReference type="NCBI Taxonomy" id="1202772"/>
    <lineage>
        <taxon>Eukaryota</taxon>
        <taxon>Sar</taxon>
        <taxon>Stramenopiles</taxon>
        <taxon>Oomycota</taxon>
        <taxon>Saprolegniomycetes</taxon>
        <taxon>Saprolegniales</taxon>
        <taxon>Achlyaceae</taxon>
        <taxon>Achlya</taxon>
    </lineage>
</organism>
<feature type="region of interest" description="Disordered" evidence="2">
    <location>
        <begin position="1"/>
        <end position="25"/>
    </location>
</feature>
<dbReference type="SMART" id="SM00698">
    <property type="entry name" value="MORN"/>
    <property type="match status" value="11"/>
</dbReference>
<dbReference type="Gene3D" id="2.20.110.10">
    <property type="entry name" value="Histone H3 K4-specific methyltransferase SET7/9 N-terminal domain"/>
    <property type="match status" value="4"/>
</dbReference>
<gene>
    <name evidence="3" type="ORF">ACHHYP_07958</name>
</gene>
<keyword evidence="3" id="KW-0418">Kinase</keyword>